<dbReference type="PROSITE" id="PS00175">
    <property type="entry name" value="PG_MUTASE"/>
    <property type="match status" value="1"/>
</dbReference>
<dbReference type="GO" id="GO:0016791">
    <property type="term" value="F:phosphatase activity"/>
    <property type="evidence" value="ECO:0007669"/>
    <property type="project" value="TreeGrafter"/>
</dbReference>
<comment type="caution">
    <text evidence="5">The sequence shown here is derived from an EMBL/GenBank/DDBJ whole genome shotgun (WGS) entry which is preliminary data.</text>
</comment>
<dbReference type="EMBL" id="QHKS01000030">
    <property type="protein sequence ID" value="RDJ98740.1"/>
    <property type="molecule type" value="Genomic_DNA"/>
</dbReference>
<dbReference type="RefSeq" id="WP_115107554.1">
    <property type="nucleotide sequence ID" value="NZ_QHKS01000030.1"/>
</dbReference>
<dbReference type="PANTHER" id="PTHR48100">
    <property type="entry name" value="BROAD-SPECIFICITY PHOSPHATASE YOR283W-RELATED"/>
    <property type="match status" value="1"/>
</dbReference>
<dbReference type="PANTHER" id="PTHR48100:SF1">
    <property type="entry name" value="HISTIDINE PHOSPHATASE FAMILY PROTEIN-RELATED"/>
    <property type="match status" value="1"/>
</dbReference>
<keyword evidence="1" id="KW-0324">Glycolysis</keyword>
<dbReference type="Gene3D" id="3.40.50.1240">
    <property type="entry name" value="Phosphoglycerate mutase-like"/>
    <property type="match status" value="1"/>
</dbReference>
<proteinExistence type="predicted"/>
<dbReference type="InterPro" id="IPR029033">
    <property type="entry name" value="His_PPase_superfam"/>
</dbReference>
<feature type="active site" description="Proton donor/acceptor" evidence="3">
    <location>
        <position position="82"/>
    </location>
</feature>
<feature type="binding site" evidence="4">
    <location>
        <begin position="7"/>
        <end position="14"/>
    </location>
    <ligand>
        <name>substrate</name>
    </ligand>
</feature>
<dbReference type="SMART" id="SM00855">
    <property type="entry name" value="PGAM"/>
    <property type="match status" value="1"/>
</dbReference>
<dbReference type="Proteomes" id="UP000254875">
    <property type="component" value="Unassembled WGS sequence"/>
</dbReference>
<feature type="binding site" evidence="4">
    <location>
        <position position="59"/>
    </location>
    <ligand>
        <name>substrate</name>
    </ligand>
</feature>
<dbReference type="AlphaFoldDB" id="A0A370MZC9"/>
<dbReference type="Pfam" id="PF00300">
    <property type="entry name" value="His_Phos_1"/>
    <property type="match status" value="1"/>
</dbReference>
<evidence type="ECO:0000313" key="5">
    <source>
        <dbReference type="EMBL" id="RDJ98740.1"/>
    </source>
</evidence>
<evidence type="ECO:0000256" key="4">
    <source>
        <dbReference type="PIRSR" id="PIRSR613078-2"/>
    </source>
</evidence>
<dbReference type="GO" id="GO:0005737">
    <property type="term" value="C:cytoplasm"/>
    <property type="evidence" value="ECO:0007669"/>
    <property type="project" value="TreeGrafter"/>
</dbReference>
<evidence type="ECO:0000256" key="3">
    <source>
        <dbReference type="PIRSR" id="PIRSR613078-1"/>
    </source>
</evidence>
<evidence type="ECO:0000256" key="2">
    <source>
        <dbReference type="ARBA" id="ARBA00023235"/>
    </source>
</evidence>
<reference evidence="6" key="1">
    <citation type="submission" date="2018-05" db="EMBL/GenBank/DDBJ databases">
        <authorList>
            <person name="Feng T."/>
        </authorList>
    </citation>
    <scope>NUCLEOTIDE SEQUENCE [LARGE SCALE GENOMIC DNA]</scope>
    <source>
        <strain evidence="6">S27</strain>
    </source>
</reference>
<name>A0A370MZC9_9BURK</name>
<protein>
    <submittedName>
        <fullName evidence="5">Histidine phosphatase family protein</fullName>
    </submittedName>
</protein>
<dbReference type="OrthoDB" id="9082843at2"/>
<accession>A0A370MZC9</accession>
<gene>
    <name evidence="5" type="ORF">DLM46_31900</name>
</gene>
<dbReference type="InterPro" id="IPR001345">
    <property type="entry name" value="PG/BPGM_mutase_AS"/>
</dbReference>
<keyword evidence="2" id="KW-0413">Isomerase</keyword>
<evidence type="ECO:0000313" key="6">
    <source>
        <dbReference type="Proteomes" id="UP000254875"/>
    </source>
</evidence>
<keyword evidence="6" id="KW-1185">Reference proteome</keyword>
<evidence type="ECO:0000256" key="1">
    <source>
        <dbReference type="ARBA" id="ARBA00023152"/>
    </source>
</evidence>
<sequence>MDLLLIRHGQSNANAKGLLISTDQDELTELGKRQSTELAATLAKFGYSPSPIFCSPWMRARQTAERLFDDATRLTFDSRLAETHPGKYGTWLEADFNRAFPDFNKVIANRYEDGESHLDMADRVREWIDTEVLPRTGQPGLMAAVAHGGPISVVLQHLLNVPIETHYPSFTVPNASFTYLKWRTDLGRYCLERAGQV</sequence>
<dbReference type="CDD" id="cd07067">
    <property type="entry name" value="HP_PGM_like"/>
    <property type="match status" value="1"/>
</dbReference>
<feature type="active site" description="Tele-phosphohistidine intermediate" evidence="3">
    <location>
        <position position="8"/>
    </location>
</feature>
<dbReference type="SUPFAM" id="SSF53254">
    <property type="entry name" value="Phosphoglycerate mutase-like"/>
    <property type="match status" value="1"/>
</dbReference>
<dbReference type="InterPro" id="IPR013078">
    <property type="entry name" value="His_Pase_superF_clade-1"/>
</dbReference>
<organism evidence="5 6">
    <name type="scientific">Paraburkholderia lacunae</name>
    <dbReference type="NCBI Taxonomy" id="2211104"/>
    <lineage>
        <taxon>Bacteria</taxon>
        <taxon>Pseudomonadati</taxon>
        <taxon>Pseudomonadota</taxon>
        <taxon>Betaproteobacteria</taxon>
        <taxon>Burkholderiales</taxon>
        <taxon>Burkholderiaceae</taxon>
        <taxon>Paraburkholderia</taxon>
    </lineage>
</organism>
<dbReference type="InterPro" id="IPR050275">
    <property type="entry name" value="PGM_Phosphatase"/>
</dbReference>